<feature type="transmembrane region" description="Helical" evidence="1">
    <location>
        <begin position="80"/>
        <end position="100"/>
    </location>
</feature>
<feature type="transmembrane region" description="Helical" evidence="1">
    <location>
        <begin position="112"/>
        <end position="132"/>
    </location>
</feature>
<keyword evidence="1" id="KW-1133">Transmembrane helix</keyword>
<keyword evidence="1" id="KW-0472">Membrane</keyword>
<proteinExistence type="predicted"/>
<dbReference type="SUPFAM" id="SSF103473">
    <property type="entry name" value="MFS general substrate transporter"/>
    <property type="match status" value="1"/>
</dbReference>
<evidence type="ECO:0000256" key="1">
    <source>
        <dbReference type="SAM" id="Phobius"/>
    </source>
</evidence>
<keyword evidence="1" id="KW-0812">Transmembrane</keyword>
<feature type="transmembrane region" description="Helical" evidence="1">
    <location>
        <begin position="55"/>
        <end position="73"/>
    </location>
</feature>
<evidence type="ECO:0000313" key="3">
    <source>
        <dbReference type="Proteomes" id="UP000017984"/>
    </source>
</evidence>
<feature type="transmembrane region" description="Helical" evidence="1">
    <location>
        <begin position="20"/>
        <end position="43"/>
    </location>
</feature>
<dbReference type="AlphaFoldDB" id="V6KUC1"/>
<reference evidence="2 3" key="1">
    <citation type="journal article" date="2014" name="Genome Announc.">
        <title>Draft Genome Sequence of Streptomyces roseochromogenes subsp. oscitans DS 12.976, Producer of the Aminocoumarin Antibiotic Clorobiocin.</title>
        <authorList>
            <person name="Ruckert C."/>
            <person name="Kalinowski J."/>
            <person name="Heide L."/>
            <person name="Apel A.K."/>
        </authorList>
    </citation>
    <scope>NUCLEOTIDE SEQUENCE [LARGE SCALE GENOMIC DNA]</scope>
    <source>
        <strain evidence="2 3">DS 12.976</strain>
    </source>
</reference>
<dbReference type="PATRIC" id="fig|1352936.5.peg.1094"/>
<dbReference type="InterPro" id="IPR036259">
    <property type="entry name" value="MFS_trans_sf"/>
</dbReference>
<dbReference type="HOGENOM" id="CLU_1345812_0_0_11"/>
<protein>
    <submittedName>
        <fullName evidence="2">Uncharacterized protein</fullName>
    </submittedName>
</protein>
<accession>V6KUC1</accession>
<organism evidence="2 3">
    <name type="scientific">Streptomyces roseochromogenus subsp. oscitans DS 12.976</name>
    <dbReference type="NCBI Taxonomy" id="1352936"/>
    <lineage>
        <taxon>Bacteria</taxon>
        <taxon>Bacillati</taxon>
        <taxon>Actinomycetota</taxon>
        <taxon>Actinomycetes</taxon>
        <taxon>Kitasatosporales</taxon>
        <taxon>Streptomycetaceae</taxon>
        <taxon>Streptomyces</taxon>
    </lineage>
</organism>
<dbReference type="EMBL" id="AWQX01000047">
    <property type="protein sequence ID" value="EST35618.1"/>
    <property type="molecule type" value="Genomic_DNA"/>
</dbReference>
<feature type="non-terminal residue" evidence="2">
    <location>
        <position position="1"/>
    </location>
</feature>
<gene>
    <name evidence="2" type="ORF">M878_05085</name>
</gene>
<sequence>RPGEAVPELLARLHRERAAFGASTVVALPAAGLSGGVLVLMIALQLLGALSPMEVGWALLPAVAGVVLGCLVLPGLAARVGLGVAAAGACVVSAVGFVLLSRPGAGYRFTDALPPLLLIAFGCGVLALPVGFARSGSDALPRGLNSSRQLGAGLGASLFAGIVSVAQQRADAPVLAGGTEFRAFLRARSATASNPIRRGVRPPR</sequence>
<comment type="caution">
    <text evidence="2">The sequence shown here is derived from an EMBL/GenBank/DDBJ whole genome shotgun (WGS) entry which is preliminary data.</text>
</comment>
<evidence type="ECO:0000313" key="2">
    <source>
        <dbReference type="EMBL" id="EST35618.1"/>
    </source>
</evidence>
<keyword evidence="3" id="KW-1185">Reference proteome</keyword>
<dbReference type="Proteomes" id="UP000017984">
    <property type="component" value="Chromosome"/>
</dbReference>
<dbReference type="STRING" id="1352936.M878_05085"/>
<name>V6KUC1_STRRC</name>